<feature type="transmembrane region" description="Helical" evidence="5">
    <location>
        <begin position="426"/>
        <end position="444"/>
    </location>
</feature>
<feature type="transmembrane region" description="Helical" evidence="5">
    <location>
        <begin position="352"/>
        <end position="374"/>
    </location>
</feature>
<dbReference type="EnsemblMetazoa" id="GAUT043378-RA">
    <property type="protein sequence ID" value="GAUT043378-PA"/>
    <property type="gene ID" value="GAUT043378"/>
</dbReference>
<dbReference type="GO" id="GO:0016020">
    <property type="term" value="C:membrane"/>
    <property type="evidence" value="ECO:0007669"/>
    <property type="project" value="UniProtKB-SubCell"/>
</dbReference>
<dbReference type="GO" id="GO:0022857">
    <property type="term" value="F:transmembrane transporter activity"/>
    <property type="evidence" value="ECO:0007669"/>
    <property type="project" value="InterPro"/>
</dbReference>
<dbReference type="Pfam" id="PF07690">
    <property type="entry name" value="MFS_1"/>
    <property type="match status" value="1"/>
</dbReference>
<evidence type="ECO:0000313" key="6">
    <source>
        <dbReference type="EnsemblMetazoa" id="GAUT043378-PA"/>
    </source>
</evidence>
<keyword evidence="3 5" id="KW-1133">Transmembrane helix</keyword>
<evidence type="ECO:0000256" key="3">
    <source>
        <dbReference type="ARBA" id="ARBA00022989"/>
    </source>
</evidence>
<reference evidence="6" key="1">
    <citation type="submission" date="2020-05" db="UniProtKB">
        <authorList>
            <consortium name="EnsemblMetazoa"/>
        </authorList>
    </citation>
    <scope>IDENTIFICATION</scope>
    <source>
        <strain evidence="6">TTRI</strain>
    </source>
</reference>
<dbReference type="AlphaFoldDB" id="A0A1A9VPF0"/>
<organism evidence="6 7">
    <name type="scientific">Glossina austeni</name>
    <name type="common">Savannah tsetse fly</name>
    <dbReference type="NCBI Taxonomy" id="7395"/>
    <lineage>
        <taxon>Eukaryota</taxon>
        <taxon>Metazoa</taxon>
        <taxon>Ecdysozoa</taxon>
        <taxon>Arthropoda</taxon>
        <taxon>Hexapoda</taxon>
        <taxon>Insecta</taxon>
        <taxon>Pterygota</taxon>
        <taxon>Neoptera</taxon>
        <taxon>Endopterygota</taxon>
        <taxon>Diptera</taxon>
        <taxon>Brachycera</taxon>
        <taxon>Muscomorpha</taxon>
        <taxon>Hippoboscoidea</taxon>
        <taxon>Glossinidae</taxon>
        <taxon>Glossina</taxon>
    </lineage>
</organism>
<feature type="transmembrane region" description="Helical" evidence="5">
    <location>
        <begin position="386"/>
        <end position="414"/>
    </location>
</feature>
<dbReference type="PANTHER" id="PTHR23507">
    <property type="entry name" value="ZGC:174356"/>
    <property type="match status" value="1"/>
</dbReference>
<feature type="transmembrane region" description="Helical" evidence="5">
    <location>
        <begin position="250"/>
        <end position="271"/>
    </location>
</feature>
<dbReference type="PANTHER" id="PTHR23507:SF39">
    <property type="entry name" value="GH23453P-RELATED"/>
    <property type="match status" value="1"/>
</dbReference>
<dbReference type="Gene3D" id="1.20.1250.20">
    <property type="entry name" value="MFS general substrate transporter like domains"/>
    <property type="match status" value="1"/>
</dbReference>
<dbReference type="SUPFAM" id="SSF103473">
    <property type="entry name" value="MFS general substrate transporter"/>
    <property type="match status" value="1"/>
</dbReference>
<keyword evidence="4 5" id="KW-0472">Membrane</keyword>
<evidence type="ECO:0000256" key="5">
    <source>
        <dbReference type="SAM" id="Phobius"/>
    </source>
</evidence>
<feature type="transmembrane region" description="Helical" evidence="5">
    <location>
        <begin position="465"/>
        <end position="486"/>
    </location>
</feature>
<dbReference type="InterPro" id="IPR011701">
    <property type="entry name" value="MFS"/>
</dbReference>
<sequence>MDSDTERLFNSSLENENIDQIIVNNDAVSVVTNNAHDDAHSLPESSIDTKRHKLFILEPAVFLVFLAFSLSGAVFQNILLYQTCVYVYKYNISDCQPLLGVQRESPEVQHIETQIQPYVARILMAISLLESIIPAFVSLFIGPWSDKYGRRPILLTTFSGYLVSRIIATVLIYISSKVIINPWLFLLCSVPSVLSGGTCALITGIYCYISNVAKAKSRALRMVLNEASLCAGMMIGNVLTGYIYEATNAITVFSISSTLLFLALLYVYAFVVESLKPEEITAAGNSKIREFFRLDLVKDLVRTCTKRRPNYDRIIIWLTMMALTLALFVMAGDDNVSYLFVRNQFQWTLKDYTVFNATRIIVQIVGSIIGMYFLRKASVTELENDFFLYSNFYLSFYIKMFQFSIVGMTLISLASCVFESTVRATAIYWWELYLGLTLGLMRGVMGPMSRAILSHVAPATEVGKIYALTTSLESLSPLISSPLYTIVYNATLSYYPGVFNFLSAGLYLLCYTFIAIIYGIQKSMGENATYQAIGR</sequence>
<evidence type="ECO:0000256" key="4">
    <source>
        <dbReference type="ARBA" id="ARBA00023136"/>
    </source>
</evidence>
<feature type="transmembrane region" description="Helical" evidence="5">
    <location>
        <begin position="60"/>
        <end position="81"/>
    </location>
</feature>
<evidence type="ECO:0000313" key="7">
    <source>
        <dbReference type="Proteomes" id="UP000078200"/>
    </source>
</evidence>
<feature type="transmembrane region" description="Helical" evidence="5">
    <location>
        <begin position="180"/>
        <end position="210"/>
    </location>
</feature>
<feature type="transmembrane region" description="Helical" evidence="5">
    <location>
        <begin position="314"/>
        <end position="332"/>
    </location>
</feature>
<evidence type="ECO:0008006" key="8">
    <source>
        <dbReference type="Google" id="ProtNLM"/>
    </source>
</evidence>
<proteinExistence type="predicted"/>
<dbReference type="Proteomes" id="UP000078200">
    <property type="component" value="Unassembled WGS sequence"/>
</dbReference>
<accession>A0A1A9VPF0</accession>
<dbReference type="VEuPathDB" id="VectorBase:GAUT043378"/>
<name>A0A1A9VPF0_GLOAU</name>
<evidence type="ECO:0000256" key="2">
    <source>
        <dbReference type="ARBA" id="ARBA00022692"/>
    </source>
</evidence>
<protein>
    <recommendedName>
        <fullName evidence="8">Major facilitator superfamily (MFS) profile domain-containing protein</fullName>
    </recommendedName>
</protein>
<feature type="transmembrane region" description="Helical" evidence="5">
    <location>
        <begin position="118"/>
        <end position="141"/>
    </location>
</feature>
<evidence type="ECO:0000256" key="1">
    <source>
        <dbReference type="ARBA" id="ARBA00004141"/>
    </source>
</evidence>
<feature type="transmembrane region" description="Helical" evidence="5">
    <location>
        <begin position="498"/>
        <end position="520"/>
    </location>
</feature>
<keyword evidence="2 5" id="KW-0812">Transmembrane</keyword>
<keyword evidence="7" id="KW-1185">Reference proteome</keyword>
<feature type="transmembrane region" description="Helical" evidence="5">
    <location>
        <begin position="222"/>
        <end position="244"/>
    </location>
</feature>
<feature type="transmembrane region" description="Helical" evidence="5">
    <location>
        <begin position="153"/>
        <end position="174"/>
    </location>
</feature>
<comment type="subcellular location">
    <subcellularLocation>
        <location evidence="1">Membrane</location>
        <topology evidence="1">Multi-pass membrane protein</topology>
    </subcellularLocation>
</comment>
<dbReference type="InterPro" id="IPR036259">
    <property type="entry name" value="MFS_trans_sf"/>
</dbReference>